<evidence type="ECO:0000256" key="1">
    <source>
        <dbReference type="SAM" id="MobiDB-lite"/>
    </source>
</evidence>
<feature type="region of interest" description="Disordered" evidence="1">
    <location>
        <begin position="1"/>
        <end position="41"/>
    </location>
</feature>
<accession>A0A8X7Q9J2</accession>
<name>A0A8X7Q9J2_BRACI</name>
<organism evidence="2 3">
    <name type="scientific">Brassica carinata</name>
    <name type="common">Ethiopian mustard</name>
    <name type="synonym">Abyssinian cabbage</name>
    <dbReference type="NCBI Taxonomy" id="52824"/>
    <lineage>
        <taxon>Eukaryota</taxon>
        <taxon>Viridiplantae</taxon>
        <taxon>Streptophyta</taxon>
        <taxon>Embryophyta</taxon>
        <taxon>Tracheophyta</taxon>
        <taxon>Spermatophyta</taxon>
        <taxon>Magnoliopsida</taxon>
        <taxon>eudicotyledons</taxon>
        <taxon>Gunneridae</taxon>
        <taxon>Pentapetalae</taxon>
        <taxon>rosids</taxon>
        <taxon>malvids</taxon>
        <taxon>Brassicales</taxon>
        <taxon>Brassicaceae</taxon>
        <taxon>Brassiceae</taxon>
        <taxon>Brassica</taxon>
    </lineage>
</organism>
<reference evidence="2 3" key="1">
    <citation type="submission" date="2020-02" db="EMBL/GenBank/DDBJ databases">
        <authorList>
            <person name="Ma Q."/>
            <person name="Huang Y."/>
            <person name="Song X."/>
            <person name="Pei D."/>
        </authorList>
    </citation>
    <scope>NUCLEOTIDE SEQUENCE [LARGE SCALE GENOMIC DNA]</scope>
    <source>
        <strain evidence="2">Sxm20200214</strain>
        <tissue evidence="2">Leaf</tissue>
    </source>
</reference>
<dbReference type="AlphaFoldDB" id="A0A8X7Q9J2"/>
<proteinExistence type="predicted"/>
<comment type="caution">
    <text evidence="2">The sequence shown here is derived from an EMBL/GenBank/DDBJ whole genome shotgun (WGS) entry which is preliminary data.</text>
</comment>
<evidence type="ECO:0000313" key="2">
    <source>
        <dbReference type="EMBL" id="KAG2265317.1"/>
    </source>
</evidence>
<protein>
    <submittedName>
        <fullName evidence="2">Uncharacterized protein</fullName>
    </submittedName>
</protein>
<sequence>MKTDDNKETVDHKSNTEILPVSHNTPLLEDSPWLQPSEPHDSWSPKMLYQMLCSQPKPS</sequence>
<evidence type="ECO:0000313" key="3">
    <source>
        <dbReference type="Proteomes" id="UP000886595"/>
    </source>
</evidence>
<dbReference type="EMBL" id="JAAMPC010000014">
    <property type="protein sequence ID" value="KAG2265317.1"/>
    <property type="molecule type" value="Genomic_DNA"/>
</dbReference>
<keyword evidence="3" id="KW-1185">Reference proteome</keyword>
<dbReference type="Proteomes" id="UP000886595">
    <property type="component" value="Unassembled WGS sequence"/>
</dbReference>
<feature type="compositionally biased region" description="Basic and acidic residues" evidence="1">
    <location>
        <begin position="1"/>
        <end position="15"/>
    </location>
</feature>
<gene>
    <name evidence="2" type="ORF">Bca52824_072396</name>
</gene>